<keyword evidence="4" id="KW-0560">Oxidoreductase</keyword>
<dbReference type="GeneID" id="63848914"/>
<dbReference type="Proteomes" id="UP000800039">
    <property type="component" value="Unassembled WGS sequence"/>
</dbReference>
<protein>
    <submittedName>
        <fullName evidence="6">FAD/NAD(P)-binding domain-containing protein</fullName>
    </submittedName>
</protein>
<dbReference type="PANTHER" id="PTHR43735:SF3">
    <property type="entry name" value="FERROPTOSIS SUPPRESSOR PROTEIN 1"/>
    <property type="match status" value="1"/>
</dbReference>
<comment type="similarity">
    <text evidence="1">Belongs to the FAD-dependent oxidoreductase family.</text>
</comment>
<gene>
    <name evidence="6" type="ORF">K460DRAFT_352588</name>
</gene>
<comment type="caution">
    <text evidence="6">The sequence shown here is derived from an EMBL/GenBank/DDBJ whole genome shotgun (WGS) entry which is preliminary data.</text>
</comment>
<evidence type="ECO:0000313" key="7">
    <source>
        <dbReference type="Proteomes" id="UP000800039"/>
    </source>
</evidence>
<dbReference type="Pfam" id="PF07992">
    <property type="entry name" value="Pyr_redox_2"/>
    <property type="match status" value="1"/>
</dbReference>
<keyword evidence="2" id="KW-0285">Flavoprotein</keyword>
<dbReference type="SUPFAM" id="SSF51905">
    <property type="entry name" value="FAD/NAD(P)-binding domain"/>
    <property type="match status" value="1"/>
</dbReference>
<dbReference type="OrthoDB" id="202203at2759"/>
<dbReference type="EMBL" id="ML976615">
    <property type="protein sequence ID" value="KAF1847451.1"/>
    <property type="molecule type" value="Genomic_DNA"/>
</dbReference>
<keyword evidence="7" id="KW-1185">Reference proteome</keyword>
<dbReference type="PRINTS" id="PR00368">
    <property type="entry name" value="FADPNR"/>
</dbReference>
<feature type="domain" description="FAD/NAD(P)-binding" evidence="5">
    <location>
        <begin position="6"/>
        <end position="308"/>
    </location>
</feature>
<evidence type="ECO:0000313" key="6">
    <source>
        <dbReference type="EMBL" id="KAF1847451.1"/>
    </source>
</evidence>
<dbReference type="Gene3D" id="3.50.50.100">
    <property type="match status" value="1"/>
</dbReference>
<dbReference type="PRINTS" id="PR00469">
    <property type="entry name" value="PNDRDTASEII"/>
</dbReference>
<reference evidence="6" key="1">
    <citation type="submission" date="2020-01" db="EMBL/GenBank/DDBJ databases">
        <authorList>
            <consortium name="DOE Joint Genome Institute"/>
            <person name="Haridas S."/>
            <person name="Albert R."/>
            <person name="Binder M."/>
            <person name="Bloem J."/>
            <person name="Labutti K."/>
            <person name="Salamov A."/>
            <person name="Andreopoulos B."/>
            <person name="Baker S.E."/>
            <person name="Barry K."/>
            <person name="Bills G."/>
            <person name="Bluhm B.H."/>
            <person name="Cannon C."/>
            <person name="Castanera R."/>
            <person name="Culley D.E."/>
            <person name="Daum C."/>
            <person name="Ezra D."/>
            <person name="Gonzalez J.B."/>
            <person name="Henrissat B."/>
            <person name="Kuo A."/>
            <person name="Liang C."/>
            <person name="Lipzen A."/>
            <person name="Lutzoni F."/>
            <person name="Magnuson J."/>
            <person name="Mondo S."/>
            <person name="Nolan M."/>
            <person name="Ohm R."/>
            <person name="Pangilinan J."/>
            <person name="Park H.-J."/>
            <person name="Ramirez L."/>
            <person name="Alfaro M."/>
            <person name="Sun H."/>
            <person name="Tritt A."/>
            <person name="Yoshinaga Y."/>
            <person name="Zwiers L.-H."/>
            <person name="Turgeon B.G."/>
            <person name="Goodwin S.B."/>
            <person name="Spatafora J.W."/>
            <person name="Crous P.W."/>
            <person name="Grigoriev I.V."/>
        </authorList>
    </citation>
    <scope>NUCLEOTIDE SEQUENCE</scope>
    <source>
        <strain evidence="6">CBS 394.84</strain>
    </source>
</reference>
<name>A0A9P4GLU9_9PLEO</name>
<dbReference type="PANTHER" id="PTHR43735">
    <property type="entry name" value="APOPTOSIS-INDUCING FACTOR 1"/>
    <property type="match status" value="1"/>
</dbReference>
<dbReference type="RefSeq" id="XP_040790014.1">
    <property type="nucleotide sequence ID" value="XM_040931662.1"/>
</dbReference>
<dbReference type="InterPro" id="IPR036188">
    <property type="entry name" value="FAD/NAD-bd_sf"/>
</dbReference>
<accession>A0A9P4GLU9</accession>
<keyword evidence="3" id="KW-0274">FAD</keyword>
<evidence type="ECO:0000256" key="3">
    <source>
        <dbReference type="ARBA" id="ARBA00022827"/>
    </source>
</evidence>
<sequence length="418" mass="45541">MAEQRNIVILGASSAGLQSSHYILKYILPALKAKNDAKYHVYNIAPSAHFYFKIASPRVAASTTRMAAEDIVFDLHENFKQYSSDDFTFIEASATGLDTSARTISYRSHKGSEDERLPYHALIVATGSRTIHQAFSSSSVIQDTLDSITSTNEKIQSAKSIIIVGGGPTAVEFAGEVGEHRNGKPGWLSKPERKVNITLITADKQLLPSLSPATAKKAEQKLKAVHVDVLYNSRVTNTSTAKEGHTVVTLGNGENLETDFYVPAYGVEPNSSWLPNELLDGKAKLITNKETSRVDTAGPRVYALGDITSYSRNNVWDILAAFPALVVNIQRDLLSYDALQPDAKPKGKDRIIQLDALVNMVVPIGKSDGVGEIKGWNFPSFLVSVLKGRDFLVNMSAKPMASGVKTKEVKWTAEESAI</sequence>
<dbReference type="GO" id="GO:0004174">
    <property type="term" value="F:electron-transferring-flavoprotein dehydrogenase activity"/>
    <property type="evidence" value="ECO:0007669"/>
    <property type="project" value="TreeGrafter"/>
</dbReference>
<organism evidence="6 7">
    <name type="scientific">Cucurbitaria berberidis CBS 394.84</name>
    <dbReference type="NCBI Taxonomy" id="1168544"/>
    <lineage>
        <taxon>Eukaryota</taxon>
        <taxon>Fungi</taxon>
        <taxon>Dikarya</taxon>
        <taxon>Ascomycota</taxon>
        <taxon>Pezizomycotina</taxon>
        <taxon>Dothideomycetes</taxon>
        <taxon>Pleosporomycetidae</taxon>
        <taxon>Pleosporales</taxon>
        <taxon>Pleosporineae</taxon>
        <taxon>Cucurbitariaceae</taxon>
        <taxon>Cucurbitaria</taxon>
    </lineage>
</organism>
<evidence type="ECO:0000256" key="2">
    <source>
        <dbReference type="ARBA" id="ARBA00022630"/>
    </source>
</evidence>
<dbReference type="GO" id="GO:0050660">
    <property type="term" value="F:flavin adenine dinucleotide binding"/>
    <property type="evidence" value="ECO:0007669"/>
    <property type="project" value="TreeGrafter"/>
</dbReference>
<evidence type="ECO:0000259" key="5">
    <source>
        <dbReference type="Pfam" id="PF07992"/>
    </source>
</evidence>
<dbReference type="InterPro" id="IPR023753">
    <property type="entry name" value="FAD/NAD-binding_dom"/>
</dbReference>
<evidence type="ECO:0000256" key="1">
    <source>
        <dbReference type="ARBA" id="ARBA00006442"/>
    </source>
</evidence>
<proteinExistence type="inferred from homology"/>
<dbReference type="AlphaFoldDB" id="A0A9P4GLU9"/>
<dbReference type="GO" id="GO:0005737">
    <property type="term" value="C:cytoplasm"/>
    <property type="evidence" value="ECO:0007669"/>
    <property type="project" value="TreeGrafter"/>
</dbReference>
<evidence type="ECO:0000256" key="4">
    <source>
        <dbReference type="ARBA" id="ARBA00023002"/>
    </source>
</evidence>